<accession>A0A7X0IY36</accession>
<sequence>MPLLQGSLNALATKQAKQRQGKVPIWLNAPLAVPHQVKDFIRANGDRPVVIVSDSDEDVH</sequence>
<evidence type="ECO:0000313" key="1">
    <source>
        <dbReference type="EMBL" id="MBB6489289.1"/>
    </source>
</evidence>
<dbReference type="RefSeq" id="WP_184711201.1">
    <property type="nucleotide sequence ID" value="NZ_JACHBG010000035.1"/>
</dbReference>
<comment type="caution">
    <text evidence="1">The sequence shown here is derived from an EMBL/GenBank/DDBJ whole genome shotgun (WGS) entry which is preliminary data.</text>
</comment>
<dbReference type="EMBL" id="JACHBG010000035">
    <property type="protein sequence ID" value="MBB6489289.1"/>
    <property type="molecule type" value="Genomic_DNA"/>
</dbReference>
<proteinExistence type="predicted"/>
<gene>
    <name evidence="1" type="ORF">GGD46_006616</name>
</gene>
<protein>
    <submittedName>
        <fullName evidence="1">Uncharacterized protein</fullName>
    </submittedName>
</protein>
<organism evidence="1 2">
    <name type="scientific">Rhizobium lusitanum</name>
    <dbReference type="NCBI Taxonomy" id="293958"/>
    <lineage>
        <taxon>Bacteria</taxon>
        <taxon>Pseudomonadati</taxon>
        <taxon>Pseudomonadota</taxon>
        <taxon>Alphaproteobacteria</taxon>
        <taxon>Hyphomicrobiales</taxon>
        <taxon>Rhizobiaceae</taxon>
        <taxon>Rhizobium/Agrobacterium group</taxon>
        <taxon>Rhizobium</taxon>
    </lineage>
</organism>
<dbReference type="AlphaFoldDB" id="A0A7X0IY36"/>
<reference evidence="1 2" key="1">
    <citation type="submission" date="2020-08" db="EMBL/GenBank/DDBJ databases">
        <title>Genomic Encyclopedia of Type Strains, Phase IV (KMG-V): Genome sequencing to study the core and pangenomes of soil and plant-associated prokaryotes.</title>
        <authorList>
            <person name="Whitman W."/>
        </authorList>
    </citation>
    <scope>NUCLEOTIDE SEQUENCE [LARGE SCALE GENOMIC DNA]</scope>
    <source>
        <strain evidence="1 2">SEMIA 4060</strain>
    </source>
</reference>
<dbReference type="Proteomes" id="UP000565576">
    <property type="component" value="Unassembled WGS sequence"/>
</dbReference>
<name>A0A7X0IY36_9HYPH</name>
<evidence type="ECO:0000313" key="2">
    <source>
        <dbReference type="Proteomes" id="UP000565576"/>
    </source>
</evidence>